<reference evidence="3" key="1">
    <citation type="submission" date="2022-07" db="EMBL/GenBank/DDBJ databases">
        <title>Phylogenomic reconstructions and comparative analyses of Kickxellomycotina fungi.</title>
        <authorList>
            <person name="Reynolds N.K."/>
            <person name="Stajich J.E."/>
            <person name="Barry K."/>
            <person name="Grigoriev I.V."/>
            <person name="Crous P."/>
            <person name="Smith M.E."/>
        </authorList>
    </citation>
    <scope>NUCLEOTIDE SEQUENCE</scope>
    <source>
        <strain evidence="3">NBRC 32514</strain>
    </source>
</reference>
<feature type="compositionally biased region" description="Polar residues" evidence="2">
    <location>
        <begin position="134"/>
        <end position="155"/>
    </location>
</feature>
<feature type="region of interest" description="Disordered" evidence="2">
    <location>
        <begin position="335"/>
        <end position="361"/>
    </location>
</feature>
<feature type="compositionally biased region" description="Acidic residues" evidence="2">
    <location>
        <begin position="346"/>
        <end position="361"/>
    </location>
</feature>
<dbReference type="EMBL" id="JANBOJ010000176">
    <property type="protein sequence ID" value="KAJ1721369.1"/>
    <property type="molecule type" value="Genomic_DNA"/>
</dbReference>
<gene>
    <name evidence="3" type="ORF">LPJ53_004093</name>
</gene>
<comment type="caution">
    <text evidence="3">The sequence shown here is derived from an EMBL/GenBank/DDBJ whole genome shotgun (WGS) entry which is preliminary data.</text>
</comment>
<sequence length="765" mass="83417">MSSPQDIAHDAGEGGSPKRFKGDSDQSDLPSGILRDEPQPEADISEPSNSRKARKSIGRRVSFAPTAHVRMFEIPEDKQATPLHKNNTFAMPDISSQTGMAGFDLGPISTIEETSMASNESFDVSVRHSDPSDSIHSNESSFASSGQQTESNPSADTRRLSGISGVNAASYANMLDDDDDDDLESNDNDMDDDAVTMELTGTVDMGAINGYDDDDAGANNGARVDSNGPMHVYQEGEAVQGVGAIGGNELMFDAIGDANNFLNMLLQGNTTSNHTGLLDSIMSQFESTEQLTSVTTQSANTAMDLDPTQVDMEASNAGYNQDDVEPTLFVAATSDHTPQAAASDNAMDEDTDDSDSDIDDNAYDDAVTMELTGIVDRRPDSPVPTASQQQAQPQPATPAGVTSGTPFTSTPSGALPEAVHPEHTGSEVSTNMAVSAAALELSGINARFEPLFRKAKLNARLEYCSSLSSMFEADHDVSQTADAIPTDFDPAIEFFEEQNELLAQRRDELQQLIAKAKQKCLQEAPSEDKGRLAGEIKDLRTKLANIRREREATATQVEALGNEIQSLRTTSSSFGRQFTEKKGLQNILLAINGLQLTDAAEDHCEFVYDTFSKIHLDSAAEFTSLHPDIDWSAVIRDSINPSNMSTRQYTISVMKTNAVIKKLLEDVKHVKQMTFVDLQHSGGIQVRIQFFSREHRQRFYLNIVFDSIDAYRQIHQKPKLEWSTEVVYGNIDMARLNQCVTEARISSEMPLLSIYNHIESQLGAF</sequence>
<evidence type="ECO:0008006" key="5">
    <source>
        <dbReference type="Google" id="ProtNLM"/>
    </source>
</evidence>
<organism evidence="3 4">
    <name type="scientific">Coemansia erecta</name>
    <dbReference type="NCBI Taxonomy" id="147472"/>
    <lineage>
        <taxon>Eukaryota</taxon>
        <taxon>Fungi</taxon>
        <taxon>Fungi incertae sedis</taxon>
        <taxon>Zoopagomycota</taxon>
        <taxon>Kickxellomycotina</taxon>
        <taxon>Kickxellomycetes</taxon>
        <taxon>Kickxellales</taxon>
        <taxon>Kickxellaceae</taxon>
        <taxon>Coemansia</taxon>
    </lineage>
</organism>
<feature type="region of interest" description="Disordered" evidence="2">
    <location>
        <begin position="375"/>
        <end position="428"/>
    </location>
</feature>
<dbReference type="AlphaFoldDB" id="A0A9W7XZR2"/>
<evidence type="ECO:0000256" key="2">
    <source>
        <dbReference type="SAM" id="MobiDB-lite"/>
    </source>
</evidence>
<feature type="region of interest" description="Disordered" evidence="2">
    <location>
        <begin position="1"/>
        <end position="61"/>
    </location>
</feature>
<proteinExistence type="predicted"/>
<dbReference type="OrthoDB" id="5592879at2759"/>
<feature type="region of interest" description="Disordered" evidence="2">
    <location>
        <begin position="116"/>
        <end position="161"/>
    </location>
</feature>
<evidence type="ECO:0000313" key="3">
    <source>
        <dbReference type="EMBL" id="KAJ1721369.1"/>
    </source>
</evidence>
<feature type="coiled-coil region" evidence="1">
    <location>
        <begin position="492"/>
        <end position="563"/>
    </location>
</feature>
<protein>
    <recommendedName>
        <fullName evidence="5">Spc7 kinetochore protein domain-containing protein</fullName>
    </recommendedName>
</protein>
<keyword evidence="4" id="KW-1185">Reference proteome</keyword>
<evidence type="ECO:0000256" key="1">
    <source>
        <dbReference type="SAM" id="Coils"/>
    </source>
</evidence>
<accession>A0A9W7XZR2</accession>
<dbReference type="Proteomes" id="UP001149813">
    <property type="component" value="Unassembled WGS sequence"/>
</dbReference>
<name>A0A9W7XZR2_9FUNG</name>
<keyword evidence="1" id="KW-0175">Coiled coil</keyword>
<evidence type="ECO:0000313" key="4">
    <source>
        <dbReference type="Proteomes" id="UP001149813"/>
    </source>
</evidence>
<feature type="compositionally biased region" description="Low complexity" evidence="2">
    <location>
        <begin position="383"/>
        <end position="413"/>
    </location>
</feature>